<keyword evidence="11 12" id="KW-0472">Membrane</keyword>
<feature type="transmembrane region" description="Helical" evidence="12">
    <location>
        <begin position="75"/>
        <end position="102"/>
    </location>
</feature>
<accession>A0A319DGK9</accession>
<reference evidence="15 16" key="1">
    <citation type="submission" date="2018-02" db="EMBL/GenBank/DDBJ databases">
        <title>The genomes of Aspergillus section Nigri reveals drivers in fungal speciation.</title>
        <authorList>
            <consortium name="DOE Joint Genome Institute"/>
            <person name="Vesth T.C."/>
            <person name="Nybo J."/>
            <person name="Theobald S."/>
            <person name="Brandl J."/>
            <person name="Frisvad J.C."/>
            <person name="Nielsen K.F."/>
            <person name="Lyhne E.K."/>
            <person name="Kogle M.E."/>
            <person name="Kuo A."/>
            <person name="Riley R."/>
            <person name="Clum A."/>
            <person name="Nolan M."/>
            <person name="Lipzen A."/>
            <person name="Salamov A."/>
            <person name="Henrissat B."/>
            <person name="Wiebenga A."/>
            <person name="De vries R.P."/>
            <person name="Grigoriev I.V."/>
            <person name="Mortensen U.H."/>
            <person name="Andersen M.R."/>
            <person name="Baker S.E."/>
        </authorList>
    </citation>
    <scope>NUCLEOTIDE SEQUENCE [LARGE SCALE GENOMIC DNA]</scope>
    <source>
        <strain evidence="15 16">CBS 707.79</strain>
    </source>
</reference>
<name>A0A319DGK9_9EURO</name>
<dbReference type="STRING" id="1448320.A0A319DGK9"/>
<feature type="transmembrane region" description="Helical" evidence="12">
    <location>
        <begin position="122"/>
        <end position="141"/>
    </location>
</feature>
<dbReference type="PROSITE" id="PS00211">
    <property type="entry name" value="ABC_TRANSPORTER_1"/>
    <property type="match status" value="1"/>
</dbReference>
<dbReference type="PROSITE" id="PS50929">
    <property type="entry name" value="ABC_TM1F"/>
    <property type="match status" value="2"/>
</dbReference>
<feature type="transmembrane region" description="Helical" evidence="12">
    <location>
        <begin position="342"/>
        <end position="364"/>
    </location>
</feature>
<comment type="similarity">
    <text evidence="3">Belongs to the ABC transporter superfamily. ABCB family. Multidrug resistance exporter (TC 3.A.1.201) subfamily.</text>
</comment>
<dbReference type="GO" id="GO:0005524">
    <property type="term" value="F:ATP binding"/>
    <property type="evidence" value="ECO:0007669"/>
    <property type="project" value="UniProtKB-KW"/>
</dbReference>
<dbReference type="Gene3D" id="1.20.1560.10">
    <property type="entry name" value="ABC transporter type 1, transmembrane domain"/>
    <property type="match status" value="1"/>
</dbReference>
<dbReference type="VEuPathDB" id="FungiDB:BO71DRAFT_375314"/>
<dbReference type="SMART" id="SM00382">
    <property type="entry name" value="AAA"/>
    <property type="match status" value="2"/>
</dbReference>
<dbReference type="AlphaFoldDB" id="A0A319DGK9"/>
<feature type="transmembrane region" description="Helical" evidence="12">
    <location>
        <begin position="198"/>
        <end position="216"/>
    </location>
</feature>
<evidence type="ECO:0000256" key="8">
    <source>
        <dbReference type="ARBA" id="ARBA00022840"/>
    </source>
</evidence>
<dbReference type="GO" id="GO:0015421">
    <property type="term" value="F:ABC-type oligopeptide transporter activity"/>
    <property type="evidence" value="ECO:0007669"/>
    <property type="project" value="TreeGrafter"/>
</dbReference>
<feature type="transmembrane region" description="Helical" evidence="12">
    <location>
        <begin position="222"/>
        <end position="244"/>
    </location>
</feature>
<dbReference type="SUPFAM" id="SSF90123">
    <property type="entry name" value="ABC transporter transmembrane region"/>
    <property type="match status" value="2"/>
</dbReference>
<dbReference type="OrthoDB" id="6500128at2759"/>
<evidence type="ECO:0000256" key="1">
    <source>
        <dbReference type="ARBA" id="ARBA00004127"/>
    </source>
</evidence>
<keyword evidence="10 12" id="KW-1133">Transmembrane helix</keyword>
<keyword evidence="9" id="KW-1278">Translocase</keyword>
<keyword evidence="16" id="KW-1185">Reference proteome</keyword>
<feature type="domain" description="ABC transmembrane type-1" evidence="14">
    <location>
        <begin position="77"/>
        <end position="365"/>
    </location>
</feature>
<comment type="subcellular location">
    <subcellularLocation>
        <location evidence="1">Endomembrane system</location>
        <topology evidence="1">Multi-pass membrane protein</topology>
    </subcellularLocation>
</comment>
<dbReference type="InterPro" id="IPR036640">
    <property type="entry name" value="ABC1_TM_sf"/>
</dbReference>
<keyword evidence="7" id="KW-0547">Nucleotide-binding</keyword>
<evidence type="ECO:0000256" key="10">
    <source>
        <dbReference type="ARBA" id="ARBA00022989"/>
    </source>
</evidence>
<dbReference type="PANTHER" id="PTHR43394">
    <property type="entry name" value="ATP-DEPENDENT PERMEASE MDL1, MITOCHONDRIAL"/>
    <property type="match status" value="1"/>
</dbReference>
<evidence type="ECO:0000259" key="14">
    <source>
        <dbReference type="PROSITE" id="PS50929"/>
    </source>
</evidence>
<dbReference type="InterPro" id="IPR027417">
    <property type="entry name" value="P-loop_NTPase"/>
</dbReference>
<feature type="domain" description="ABC transporter" evidence="13">
    <location>
        <begin position="400"/>
        <end position="653"/>
    </location>
</feature>
<dbReference type="GO" id="GO:0016887">
    <property type="term" value="F:ATP hydrolysis activity"/>
    <property type="evidence" value="ECO:0007669"/>
    <property type="project" value="InterPro"/>
</dbReference>
<dbReference type="PROSITE" id="PS50893">
    <property type="entry name" value="ABC_TRANSPORTER_2"/>
    <property type="match status" value="2"/>
</dbReference>
<dbReference type="InterPro" id="IPR003439">
    <property type="entry name" value="ABC_transporter-like_ATP-bd"/>
</dbReference>
<feature type="transmembrane region" description="Helical" evidence="12">
    <location>
        <begin position="835"/>
        <end position="857"/>
    </location>
</feature>
<dbReference type="InterPro" id="IPR039421">
    <property type="entry name" value="Type_1_exporter"/>
</dbReference>
<dbReference type="FunFam" id="3.40.50.300:FF:000913">
    <property type="entry name" value="ABC multidrug transporter SitT"/>
    <property type="match status" value="1"/>
</dbReference>
<feature type="transmembrane region" description="Helical" evidence="12">
    <location>
        <begin position="863"/>
        <end position="881"/>
    </location>
</feature>
<evidence type="ECO:0000259" key="13">
    <source>
        <dbReference type="PROSITE" id="PS50893"/>
    </source>
</evidence>
<dbReference type="InterPro" id="IPR017871">
    <property type="entry name" value="ABC_transporter-like_CS"/>
</dbReference>
<keyword evidence="8 15" id="KW-0067">ATP-binding</keyword>
<proteinExistence type="inferred from homology"/>
<dbReference type="SUPFAM" id="SSF52540">
    <property type="entry name" value="P-loop containing nucleoside triphosphate hydrolases"/>
    <property type="match status" value="2"/>
</dbReference>
<dbReference type="Proteomes" id="UP000247810">
    <property type="component" value="Unassembled WGS sequence"/>
</dbReference>
<evidence type="ECO:0000256" key="7">
    <source>
        <dbReference type="ARBA" id="ARBA00022741"/>
    </source>
</evidence>
<feature type="domain" description="ABC transmembrane type-1" evidence="14">
    <location>
        <begin position="715"/>
        <end position="1000"/>
    </location>
</feature>
<feature type="transmembrane region" description="Helical" evidence="12">
    <location>
        <begin position="713"/>
        <end position="734"/>
    </location>
</feature>
<comment type="similarity">
    <text evidence="2">Belongs to the ABC transporter superfamily. ABCB family. MHC peptide exporter (TC 3.A.1.209) subfamily.</text>
</comment>
<dbReference type="Gene3D" id="3.40.50.300">
    <property type="entry name" value="P-loop containing nucleotide triphosphate hydrolases"/>
    <property type="match status" value="2"/>
</dbReference>
<keyword evidence="4" id="KW-0813">Transport</keyword>
<dbReference type="GO" id="GO:0090374">
    <property type="term" value="P:oligopeptide export from mitochondrion"/>
    <property type="evidence" value="ECO:0007669"/>
    <property type="project" value="TreeGrafter"/>
</dbReference>
<evidence type="ECO:0000256" key="3">
    <source>
        <dbReference type="ARBA" id="ARBA00007577"/>
    </source>
</evidence>
<evidence type="ECO:0000256" key="9">
    <source>
        <dbReference type="ARBA" id="ARBA00022967"/>
    </source>
</evidence>
<evidence type="ECO:0000256" key="6">
    <source>
        <dbReference type="ARBA" id="ARBA00022737"/>
    </source>
</evidence>
<dbReference type="CDD" id="cd18578">
    <property type="entry name" value="ABC_6TM_Pgp_ABCB1_D2_like"/>
    <property type="match status" value="1"/>
</dbReference>
<keyword evidence="6" id="KW-0677">Repeat</keyword>
<evidence type="ECO:0000256" key="4">
    <source>
        <dbReference type="ARBA" id="ARBA00022448"/>
    </source>
</evidence>
<feature type="transmembrane region" description="Helical" evidence="12">
    <location>
        <begin position="938"/>
        <end position="959"/>
    </location>
</feature>
<evidence type="ECO:0000256" key="2">
    <source>
        <dbReference type="ARBA" id="ARBA00006493"/>
    </source>
</evidence>
<dbReference type="GO" id="GO:0005743">
    <property type="term" value="C:mitochondrial inner membrane"/>
    <property type="evidence" value="ECO:0007669"/>
    <property type="project" value="TreeGrafter"/>
</dbReference>
<feature type="transmembrane region" description="Helical" evidence="12">
    <location>
        <begin position="302"/>
        <end position="322"/>
    </location>
</feature>
<gene>
    <name evidence="15" type="ORF">BO71DRAFT_375314</name>
</gene>
<dbReference type="InterPro" id="IPR011527">
    <property type="entry name" value="ABC1_TM_dom"/>
</dbReference>
<organism evidence="15 16">
    <name type="scientific">Aspergillus ellipticus CBS 707.79</name>
    <dbReference type="NCBI Taxonomy" id="1448320"/>
    <lineage>
        <taxon>Eukaryota</taxon>
        <taxon>Fungi</taxon>
        <taxon>Dikarya</taxon>
        <taxon>Ascomycota</taxon>
        <taxon>Pezizomycotina</taxon>
        <taxon>Eurotiomycetes</taxon>
        <taxon>Eurotiomycetidae</taxon>
        <taxon>Eurotiales</taxon>
        <taxon>Aspergillaceae</taxon>
        <taxon>Aspergillus</taxon>
        <taxon>Aspergillus subgen. Circumdati</taxon>
    </lineage>
</organism>
<dbReference type="FunFam" id="3.40.50.300:FF:000140">
    <property type="entry name" value="Lipid A export ATP-binding/permease protein MsbA"/>
    <property type="match status" value="1"/>
</dbReference>
<dbReference type="Pfam" id="PF00005">
    <property type="entry name" value="ABC_tran"/>
    <property type="match status" value="2"/>
</dbReference>
<sequence length="1278" mass="137751">MDSPSTENILLTDIQPIARTTTTTTTTSIPSTYPTTNLTTTPSPEQIISTQIHTPPSTATLLTILRSATPTQKCILLFSTLCAVVAGAAMPVVTVITGTLAGEFIDGEDKSPGEVRERVRRLTGWLVVVAITSLLTTLLTTHLTNTLSHALTHTLKAKFLASTLRQNPAFFDLHATSTLTTTLHHDTSLIQTGLSQKLSDLVSGISGFLVALGIAFSRNARFAGVVVAQPVGLLVVVGVLGGVLGRLQKARGKGVERAEGLVLGVLGGLRGVKAGRGEGRFAGKYRALVGDMADGERRERTLFGGVVGGAFLVWGWGCGLGFWQADSLYRQGRCTIPEALTIMYAVSVAGGMLVQVLPNVVDVLQANGAAGRVYAVIDRVSPIDPSEKTGKVYDRIGGEIRFEDVSFAYPTRPERRALDKVSFRVPVGHIVALVGPSGSGKSTVFSLLERLYLPLGGRVLMDGEPIDEMNVAWLRSQIGYVGQDVTLFRASIHENIAYGLSRAVTEVGGCYSFSRLDRDAIRELVIQAGQTAQIHSFVMELPQGYDTVIGANGSGLSGGQRQRIAIARAVISQPPILLLDEATAALDSQCEKDVQEALSRAASGRTTMVIAHRLSTIKNADTIMVMKDGRILDQGSHAELMTTCAMYQELVRQQALRPVDQTNGLASEPPWIAETKDPSMEVSSIRKTGAPLSNPSQNNIKQVWRLNQPEMSYILAGIMFSIVAGMAFPIQAIFFGNGIMSIISPDLTTGGHGAHFWSLMYLMHGVVVLTVYCVRGYCFAVSASQLTLRARTRLFDALLQKSLPFFEDKDHSPGALASFLSSGIPKTTGVSGTSLGLVAESLVMLATGIVVGCIFGWKLGLVATATIPFVAGSGFLQYYIAAQVHKYVRRDTDAVAITHEAFCAIRTVTVLNLQRTILESFQRQSLQDRKNGYWLKSAIFYACTTSFRILSIAFVFWYGGTHLIATGEYTIQQFFICFAATVWGSQSAAALFAQAPDIAGAHAAAARLEELMQNDPYPQQHQPATTVSWPSTIEELALRHVDFRYPTDPSRLTLNDVSLHAPAGAFIALVGATGSGKSSVINLLERFYAVDSGQITLGSKSIEEFDLDSYRGYLALVDQNPCLVGEDLRECLHSDERAISDDAILVALKSVGLADYVLSLPQGLSTPVVSNGSTLSGGQHQRMAIAKALLGKPNILLLDEATSALDTASEQVVQEALHHAMQGRTIIAVAHRLKTVVDADEILVFDRGRIIERGTHDALMRLEGRYWQMAQLQQLEGL</sequence>
<dbReference type="Pfam" id="PF00664">
    <property type="entry name" value="ABC_membrane"/>
    <property type="match status" value="2"/>
</dbReference>
<feature type="domain" description="ABC transporter" evidence="13">
    <location>
        <begin position="1038"/>
        <end position="1272"/>
    </location>
</feature>
<evidence type="ECO:0000313" key="15">
    <source>
        <dbReference type="EMBL" id="PYH96469.1"/>
    </source>
</evidence>
<feature type="transmembrane region" description="Helical" evidence="12">
    <location>
        <begin position="754"/>
        <end position="774"/>
    </location>
</feature>
<evidence type="ECO:0000256" key="12">
    <source>
        <dbReference type="SAM" id="Phobius"/>
    </source>
</evidence>
<evidence type="ECO:0000313" key="16">
    <source>
        <dbReference type="Proteomes" id="UP000247810"/>
    </source>
</evidence>
<keyword evidence="5 12" id="KW-0812">Transmembrane</keyword>
<dbReference type="GO" id="GO:0012505">
    <property type="term" value="C:endomembrane system"/>
    <property type="evidence" value="ECO:0007669"/>
    <property type="project" value="UniProtKB-SubCell"/>
</dbReference>
<evidence type="ECO:0000256" key="5">
    <source>
        <dbReference type="ARBA" id="ARBA00022692"/>
    </source>
</evidence>
<dbReference type="EMBL" id="KZ825837">
    <property type="protein sequence ID" value="PYH96469.1"/>
    <property type="molecule type" value="Genomic_DNA"/>
</dbReference>
<protein>
    <submittedName>
        <fullName evidence="15">Putative ATP-binding cassette transporter</fullName>
    </submittedName>
</protein>
<dbReference type="PANTHER" id="PTHR43394:SF11">
    <property type="entry name" value="ATP-BINDING CASSETTE TRANSPORTER"/>
    <property type="match status" value="1"/>
</dbReference>
<evidence type="ECO:0000256" key="11">
    <source>
        <dbReference type="ARBA" id="ARBA00023136"/>
    </source>
</evidence>
<dbReference type="InterPro" id="IPR003593">
    <property type="entry name" value="AAA+_ATPase"/>
</dbReference>